<gene>
    <name evidence="2" type="primary">AKAP14</name>
</gene>
<dbReference type="InterPro" id="IPR025663">
    <property type="entry name" value="AKAP_28"/>
</dbReference>
<dbReference type="Proteomes" id="UP000515159">
    <property type="component" value="Chromosome 5"/>
</dbReference>
<evidence type="ECO:0000313" key="2">
    <source>
        <dbReference type="RefSeq" id="XP_033799819.1"/>
    </source>
</evidence>
<evidence type="ECO:0000313" key="1">
    <source>
        <dbReference type="Proteomes" id="UP000515159"/>
    </source>
</evidence>
<dbReference type="GO" id="GO:0005952">
    <property type="term" value="C:cAMP-dependent protein kinase complex"/>
    <property type="evidence" value="ECO:0007669"/>
    <property type="project" value="TreeGrafter"/>
</dbReference>
<accession>A0A6P8QRK1</accession>
<dbReference type="GO" id="GO:0034237">
    <property type="term" value="F:protein kinase A regulatory subunit binding"/>
    <property type="evidence" value="ECO:0007669"/>
    <property type="project" value="TreeGrafter"/>
</dbReference>
<organism evidence="1 2">
    <name type="scientific">Geotrypetes seraphini</name>
    <name type="common">Gaboon caecilian</name>
    <name type="synonym">Caecilia seraphini</name>
    <dbReference type="NCBI Taxonomy" id="260995"/>
    <lineage>
        <taxon>Eukaryota</taxon>
        <taxon>Metazoa</taxon>
        <taxon>Chordata</taxon>
        <taxon>Craniata</taxon>
        <taxon>Vertebrata</taxon>
        <taxon>Euteleostomi</taxon>
        <taxon>Amphibia</taxon>
        <taxon>Gymnophiona</taxon>
        <taxon>Geotrypetes</taxon>
    </lineage>
</organism>
<dbReference type="GeneID" id="117360259"/>
<dbReference type="InParanoid" id="A0A6P8QRK1"/>
<reference evidence="2" key="1">
    <citation type="submission" date="2025-08" db="UniProtKB">
        <authorList>
            <consortium name="RefSeq"/>
        </authorList>
    </citation>
    <scope>IDENTIFICATION</scope>
</reference>
<dbReference type="RefSeq" id="XP_033799819.1">
    <property type="nucleotide sequence ID" value="XM_033943928.1"/>
</dbReference>
<dbReference type="AlphaFoldDB" id="A0A6P8QRK1"/>
<dbReference type="FunCoup" id="A0A6P8QRK1">
    <property type="interactions" value="5"/>
</dbReference>
<protein>
    <submittedName>
        <fullName evidence="2">A-kinase anchor protein 14</fullName>
    </submittedName>
</protein>
<dbReference type="PANTHER" id="PTHR35075">
    <property type="entry name" value="A-KINASE ANCHOR PROTEIN 14"/>
    <property type="match status" value="1"/>
</dbReference>
<sequence>MARQASAQNTQMAKRSAQRSIQFEDEAAEKIASGIVGVAVSYSVNYFQSIEDSFLKEQSYYIKDIQWMACEDFTVERGLQQLEEYVSTWEMHDSWLHCTDFLHEEDQKYYKRYHYKMKWSIPTRRKPIPRATASVYFIIQISKIRPATLPIEVFFILESNRMEYRPRETRFREKWLKDIIESKIFLMKNITF</sequence>
<proteinExistence type="predicted"/>
<dbReference type="InterPro" id="IPR053084">
    <property type="entry name" value="AKAP"/>
</dbReference>
<dbReference type="KEGG" id="gsh:117360259"/>
<dbReference type="OrthoDB" id="2148342at2759"/>
<dbReference type="CTD" id="158798"/>
<keyword evidence="1" id="KW-1185">Reference proteome</keyword>
<dbReference type="Pfam" id="PF14469">
    <property type="entry name" value="AKAP28"/>
    <property type="match status" value="1"/>
</dbReference>
<name>A0A6P8QRK1_GEOSA</name>
<dbReference type="PANTHER" id="PTHR35075:SF1">
    <property type="entry name" value="A-KINASE ANCHOR PROTEIN 14"/>
    <property type="match status" value="1"/>
</dbReference>